<name>A0ACC3N376_9PEZI</name>
<organism evidence="1 2">
    <name type="scientific">Vermiconidia calcicola</name>
    <dbReference type="NCBI Taxonomy" id="1690605"/>
    <lineage>
        <taxon>Eukaryota</taxon>
        <taxon>Fungi</taxon>
        <taxon>Dikarya</taxon>
        <taxon>Ascomycota</taxon>
        <taxon>Pezizomycotina</taxon>
        <taxon>Dothideomycetes</taxon>
        <taxon>Dothideomycetidae</taxon>
        <taxon>Mycosphaerellales</taxon>
        <taxon>Extremaceae</taxon>
        <taxon>Vermiconidia</taxon>
    </lineage>
</organism>
<evidence type="ECO:0000313" key="2">
    <source>
        <dbReference type="Proteomes" id="UP001281147"/>
    </source>
</evidence>
<dbReference type="EMBL" id="JAUTXU010000109">
    <property type="protein sequence ID" value="KAK3707589.1"/>
    <property type="molecule type" value="Genomic_DNA"/>
</dbReference>
<dbReference type="Proteomes" id="UP001281147">
    <property type="component" value="Unassembled WGS sequence"/>
</dbReference>
<sequence>MISLHSALLATIAVVSQLAGALSLDVQNPDSIRSAARTLAYGLMSFYENNQTTTPPEEVGTLEEPLYWWEGGAVWGGMVDYWAYTGDTSYVETTQQALLAQIGPDRNYMPPAYYDSLGNDDQAFWAIAALAAAEYGFPVPAEEPSTLWVDLAQAVFDSQAPRWDTSSCNGGLAWQIFDSNVNGMTYKNSISNGAFFQMAARLAYHTGNDTYVDWCEKVWDWMAGVNLIDDNYNVYDGTDIRANCTKINQVVFSYNPSTMLYGAALLYNHTESPTWQDRAQGLTTACANTFFSPYPNVTDIAYEWACEAHGTCNNDQYSFKAYLARWLAKSSAVAPFISDSVFTLLNASSIAAAQSCSGGESGQLCGQKWYVSGYDGNSGVGQQLSAMETVQSLLLLQGFARPLGMTPSISETIPAVKDDDTRNKSRAEVEQCADDDQTWPCQE</sequence>
<reference evidence="1" key="1">
    <citation type="submission" date="2023-07" db="EMBL/GenBank/DDBJ databases">
        <title>Black Yeasts Isolated from many extreme environments.</title>
        <authorList>
            <person name="Coleine C."/>
            <person name="Stajich J.E."/>
            <person name="Selbmann L."/>
        </authorList>
    </citation>
    <scope>NUCLEOTIDE SEQUENCE</scope>
    <source>
        <strain evidence="1">CCFEE 5714</strain>
    </source>
</reference>
<proteinExistence type="predicted"/>
<protein>
    <submittedName>
        <fullName evidence="1">Uncharacterized protein</fullName>
    </submittedName>
</protein>
<evidence type="ECO:0000313" key="1">
    <source>
        <dbReference type="EMBL" id="KAK3707589.1"/>
    </source>
</evidence>
<comment type="caution">
    <text evidence="1">The sequence shown here is derived from an EMBL/GenBank/DDBJ whole genome shotgun (WGS) entry which is preliminary data.</text>
</comment>
<keyword evidence="2" id="KW-1185">Reference proteome</keyword>
<accession>A0ACC3N376</accession>
<gene>
    <name evidence="1" type="ORF">LTR37_012084</name>
</gene>